<organism evidence="1 2">
    <name type="scientific">Circinella minor</name>
    <dbReference type="NCBI Taxonomy" id="1195481"/>
    <lineage>
        <taxon>Eukaryota</taxon>
        <taxon>Fungi</taxon>
        <taxon>Fungi incertae sedis</taxon>
        <taxon>Mucoromycota</taxon>
        <taxon>Mucoromycotina</taxon>
        <taxon>Mucoromycetes</taxon>
        <taxon>Mucorales</taxon>
        <taxon>Lichtheimiaceae</taxon>
        <taxon>Circinella</taxon>
    </lineage>
</organism>
<keyword evidence="2" id="KW-1185">Reference proteome</keyword>
<sequence>MTEDNITITTITAAATSTKSILAPKRLTSLATPFLELVQNLDNAINKQDYNKVIKYTTLGIDQLLSKQRQSDLAIADAHRMIGHSLMSVDGYLRKANVFSMYGRQLQAIEAYDEGLQNVAPGEDQEVYIRQLEQERMVARKRNNNHIDFITKLPADIVNVVIILVFSTTCFQFMQDGYFSKMKSFEIKGLGDTSHQLGPLNTTIIIGFWKIRQTLTTLDLDVGDNVDSVKVVDLLLTCTNLIKLKFTTLHPLNRLIGDFSTMKQHRALIDLQIKSKDIIGSDIILLLQRCQELRRLVMNTCHESVLDVINRYTPNLEILANNPQSDIEQLHENGSGNGKGLKSFYIDNGSLPVSINSVLPVMYKNKTTLQTLDVHISQISQVNLQNLYITYPDFTLDNITHLTFWSYAGIQELILQSIRKTTTLTHLHAMKMHHMNGLIEPLLIMPPLLTLKLWYSYTVTMDNRSSLIRLFELYARAAKKSHLSLKHVDFRYCVTIPDEILSALAAINTLHEITLCGLNSITTNGINSMISKLNDQLTYVCLKDMSFITDDIIITLGDLKQLEYLELSVLNHVTDKSIYELLNKVDPLILTKLVITYCAKVTKACIAYAKQKLKIVEDI</sequence>
<accession>A0A8H7VGG4</accession>
<reference evidence="1 2" key="1">
    <citation type="submission" date="2020-12" db="EMBL/GenBank/DDBJ databases">
        <title>Metabolic potential, ecology and presence of endohyphal bacteria is reflected in genomic diversity of Mucoromycotina.</title>
        <authorList>
            <person name="Muszewska A."/>
            <person name="Okrasinska A."/>
            <person name="Steczkiewicz K."/>
            <person name="Drgas O."/>
            <person name="Orlowska M."/>
            <person name="Perlinska-Lenart U."/>
            <person name="Aleksandrzak-Piekarczyk T."/>
            <person name="Szatraj K."/>
            <person name="Zielenkiewicz U."/>
            <person name="Pilsyk S."/>
            <person name="Malc E."/>
            <person name="Mieczkowski P."/>
            <person name="Kruszewska J.S."/>
            <person name="Biernat P."/>
            <person name="Pawlowska J."/>
        </authorList>
    </citation>
    <scope>NUCLEOTIDE SEQUENCE [LARGE SCALE GENOMIC DNA]</scope>
    <source>
        <strain evidence="1 2">CBS 142.35</strain>
    </source>
</reference>
<dbReference type="EMBL" id="JAEPRB010000172">
    <property type="protein sequence ID" value="KAG2219605.1"/>
    <property type="molecule type" value="Genomic_DNA"/>
</dbReference>
<dbReference type="InterPro" id="IPR032675">
    <property type="entry name" value="LRR_dom_sf"/>
</dbReference>
<dbReference type="AlphaFoldDB" id="A0A8H7VGG4"/>
<name>A0A8H7VGG4_9FUNG</name>
<dbReference type="Gene3D" id="3.80.10.10">
    <property type="entry name" value="Ribonuclease Inhibitor"/>
    <property type="match status" value="1"/>
</dbReference>
<evidence type="ECO:0000313" key="1">
    <source>
        <dbReference type="EMBL" id="KAG2219605.1"/>
    </source>
</evidence>
<proteinExistence type="predicted"/>
<dbReference type="GO" id="GO:0019005">
    <property type="term" value="C:SCF ubiquitin ligase complex"/>
    <property type="evidence" value="ECO:0007669"/>
    <property type="project" value="TreeGrafter"/>
</dbReference>
<gene>
    <name evidence="1" type="ORF">INT45_004856</name>
</gene>
<dbReference type="GO" id="GO:0031146">
    <property type="term" value="P:SCF-dependent proteasomal ubiquitin-dependent protein catabolic process"/>
    <property type="evidence" value="ECO:0007669"/>
    <property type="project" value="TreeGrafter"/>
</dbReference>
<dbReference type="Proteomes" id="UP000646827">
    <property type="component" value="Unassembled WGS sequence"/>
</dbReference>
<dbReference type="OrthoDB" id="2290794at2759"/>
<dbReference type="SUPFAM" id="SSF52047">
    <property type="entry name" value="RNI-like"/>
    <property type="match status" value="1"/>
</dbReference>
<evidence type="ECO:0000313" key="2">
    <source>
        <dbReference type="Proteomes" id="UP000646827"/>
    </source>
</evidence>
<protein>
    <submittedName>
        <fullName evidence="1">Uncharacterized protein</fullName>
    </submittedName>
</protein>
<comment type="caution">
    <text evidence="1">The sequence shown here is derived from an EMBL/GenBank/DDBJ whole genome shotgun (WGS) entry which is preliminary data.</text>
</comment>
<dbReference type="PANTHER" id="PTHR13318:SF247">
    <property type="entry name" value="GH16156P"/>
    <property type="match status" value="1"/>
</dbReference>
<dbReference type="PANTHER" id="PTHR13318">
    <property type="entry name" value="PARTNER OF PAIRED, ISOFORM B-RELATED"/>
    <property type="match status" value="1"/>
</dbReference>